<comment type="caution">
    <text evidence="1">The sequence shown here is derived from an EMBL/GenBank/DDBJ whole genome shotgun (WGS) entry which is preliminary data.</text>
</comment>
<name>A0A0F9GAV1_9ZZZZ</name>
<evidence type="ECO:0000313" key="1">
    <source>
        <dbReference type="EMBL" id="KKL95994.1"/>
    </source>
</evidence>
<gene>
    <name evidence="1" type="ORF">LCGC14_1848940</name>
</gene>
<reference evidence="1" key="1">
    <citation type="journal article" date="2015" name="Nature">
        <title>Complex archaea that bridge the gap between prokaryotes and eukaryotes.</title>
        <authorList>
            <person name="Spang A."/>
            <person name="Saw J.H."/>
            <person name="Jorgensen S.L."/>
            <person name="Zaremba-Niedzwiedzka K."/>
            <person name="Martijn J."/>
            <person name="Lind A.E."/>
            <person name="van Eijk R."/>
            <person name="Schleper C."/>
            <person name="Guy L."/>
            <person name="Ettema T.J."/>
        </authorList>
    </citation>
    <scope>NUCLEOTIDE SEQUENCE</scope>
</reference>
<organism evidence="1">
    <name type="scientific">marine sediment metagenome</name>
    <dbReference type="NCBI Taxonomy" id="412755"/>
    <lineage>
        <taxon>unclassified sequences</taxon>
        <taxon>metagenomes</taxon>
        <taxon>ecological metagenomes</taxon>
    </lineage>
</organism>
<dbReference type="AlphaFoldDB" id="A0A0F9GAV1"/>
<accession>A0A0F9GAV1</accession>
<proteinExistence type="predicted"/>
<dbReference type="EMBL" id="LAZR01018546">
    <property type="protein sequence ID" value="KKL95994.1"/>
    <property type="molecule type" value="Genomic_DNA"/>
</dbReference>
<protein>
    <submittedName>
        <fullName evidence="1">Uncharacterized protein</fullName>
    </submittedName>
</protein>
<sequence length="72" mass="8197">MTIEDSTRRTERQCSHCGHVGEDVHYWTEYVGGQGNVSQLQCDNKVLCWARWDRDNMTEEKDAKPAGTPGLV</sequence>